<sequence length="106" mass="11785">MLAPEGVIETAAPRPVGPSNTTNISQTILTRPSTPTMHLPGEIRPNVEALAQRLDVHYEGYDDVEVEFGYSKAFLEKQLGIRISLPREEEEVPEAPVCICFMLISY</sequence>
<accession>A0A1A9WQJ3</accession>
<evidence type="ECO:0000313" key="3">
    <source>
        <dbReference type="Proteomes" id="UP000091820"/>
    </source>
</evidence>
<name>A0A1A9WQJ3_9MUSC</name>
<feature type="region of interest" description="Disordered" evidence="1">
    <location>
        <begin position="1"/>
        <end position="26"/>
    </location>
</feature>
<reference evidence="2" key="2">
    <citation type="submission" date="2020-05" db="UniProtKB">
        <authorList>
            <consortium name="EnsemblMetazoa"/>
        </authorList>
    </citation>
    <scope>IDENTIFICATION</scope>
    <source>
        <strain evidence="2">IAEA</strain>
    </source>
</reference>
<reference evidence="3" key="1">
    <citation type="submission" date="2014-03" db="EMBL/GenBank/DDBJ databases">
        <authorList>
            <person name="Aksoy S."/>
            <person name="Warren W."/>
            <person name="Wilson R.K."/>
        </authorList>
    </citation>
    <scope>NUCLEOTIDE SEQUENCE [LARGE SCALE GENOMIC DNA]</scope>
    <source>
        <strain evidence="3">IAEA</strain>
    </source>
</reference>
<proteinExistence type="predicted"/>
<organism evidence="2 3">
    <name type="scientific">Glossina brevipalpis</name>
    <dbReference type="NCBI Taxonomy" id="37001"/>
    <lineage>
        <taxon>Eukaryota</taxon>
        <taxon>Metazoa</taxon>
        <taxon>Ecdysozoa</taxon>
        <taxon>Arthropoda</taxon>
        <taxon>Hexapoda</taxon>
        <taxon>Insecta</taxon>
        <taxon>Pterygota</taxon>
        <taxon>Neoptera</taxon>
        <taxon>Endopterygota</taxon>
        <taxon>Diptera</taxon>
        <taxon>Brachycera</taxon>
        <taxon>Muscomorpha</taxon>
        <taxon>Hippoboscoidea</taxon>
        <taxon>Glossinidae</taxon>
        <taxon>Glossina</taxon>
    </lineage>
</organism>
<dbReference type="AlphaFoldDB" id="A0A1A9WQJ3"/>
<dbReference type="Proteomes" id="UP000091820">
    <property type="component" value="Unassembled WGS sequence"/>
</dbReference>
<dbReference type="VEuPathDB" id="VectorBase:GBRI028285"/>
<evidence type="ECO:0000256" key="1">
    <source>
        <dbReference type="SAM" id="MobiDB-lite"/>
    </source>
</evidence>
<keyword evidence="3" id="KW-1185">Reference proteome</keyword>
<dbReference type="EnsemblMetazoa" id="GBRI028285-RA">
    <property type="protein sequence ID" value="GBRI028285-PA"/>
    <property type="gene ID" value="GBRI028285"/>
</dbReference>
<evidence type="ECO:0000313" key="2">
    <source>
        <dbReference type="EnsemblMetazoa" id="GBRI028285-PA"/>
    </source>
</evidence>
<protein>
    <submittedName>
        <fullName evidence="2">Uncharacterized protein</fullName>
    </submittedName>
</protein>
<dbReference type="STRING" id="37001.A0A1A9WQJ3"/>